<dbReference type="SMART" id="SM00471">
    <property type="entry name" value="HDc"/>
    <property type="match status" value="1"/>
</dbReference>
<dbReference type="GO" id="GO:0071111">
    <property type="term" value="F:cyclic-guanylate-specific phosphodiesterase activity"/>
    <property type="evidence" value="ECO:0007669"/>
    <property type="project" value="UniProtKB-EC"/>
</dbReference>
<evidence type="ECO:0000313" key="3">
    <source>
        <dbReference type="Proteomes" id="UP000190080"/>
    </source>
</evidence>
<accession>A0A1V4ICQ9</accession>
<dbReference type="EMBL" id="MZGV01000076">
    <property type="protein sequence ID" value="OPJ57670.1"/>
    <property type="molecule type" value="Genomic_DNA"/>
</dbReference>
<dbReference type="Proteomes" id="UP000190080">
    <property type="component" value="Unassembled WGS sequence"/>
</dbReference>
<dbReference type="InterPro" id="IPR037522">
    <property type="entry name" value="HD_GYP_dom"/>
</dbReference>
<feature type="domain" description="HD-GYP" evidence="1">
    <location>
        <begin position="24"/>
        <end position="219"/>
    </location>
</feature>
<keyword evidence="2" id="KW-0378">Hydrolase</keyword>
<dbReference type="InterPro" id="IPR006675">
    <property type="entry name" value="HDIG_dom"/>
</dbReference>
<name>A0A1V4ICQ9_9CLOT</name>
<dbReference type="InterPro" id="IPR003607">
    <property type="entry name" value="HD/PDEase_dom"/>
</dbReference>
<dbReference type="Pfam" id="PF13487">
    <property type="entry name" value="HD_5"/>
    <property type="match status" value="1"/>
</dbReference>
<dbReference type="CDD" id="cd00077">
    <property type="entry name" value="HDc"/>
    <property type="match status" value="1"/>
</dbReference>
<proteinExistence type="predicted"/>
<dbReference type="STRING" id="1450648.CLORY_39890"/>
<dbReference type="NCBIfam" id="TIGR00277">
    <property type="entry name" value="HDIG"/>
    <property type="match status" value="1"/>
</dbReference>
<dbReference type="EC" id="3.1.4.52" evidence="2"/>
<evidence type="ECO:0000259" key="1">
    <source>
        <dbReference type="PROSITE" id="PS51832"/>
    </source>
</evidence>
<dbReference type="Gene3D" id="1.10.3210.10">
    <property type="entry name" value="Hypothetical protein af1432"/>
    <property type="match status" value="1"/>
</dbReference>
<organism evidence="2 3">
    <name type="scientific">Clostridium oryzae</name>
    <dbReference type="NCBI Taxonomy" id="1450648"/>
    <lineage>
        <taxon>Bacteria</taxon>
        <taxon>Bacillati</taxon>
        <taxon>Bacillota</taxon>
        <taxon>Clostridia</taxon>
        <taxon>Eubacteriales</taxon>
        <taxon>Clostridiaceae</taxon>
        <taxon>Clostridium</taxon>
    </lineage>
</organism>
<dbReference type="AlphaFoldDB" id="A0A1V4ICQ9"/>
<dbReference type="PANTHER" id="PTHR43155:SF2">
    <property type="entry name" value="CYCLIC DI-GMP PHOSPHODIESTERASE PA4108"/>
    <property type="match status" value="1"/>
</dbReference>
<dbReference type="PROSITE" id="PS51832">
    <property type="entry name" value="HD_GYP"/>
    <property type="match status" value="1"/>
</dbReference>
<gene>
    <name evidence="2" type="primary">rpfG_5</name>
    <name evidence="2" type="ORF">CLORY_39890</name>
</gene>
<comment type="caution">
    <text evidence="2">The sequence shown here is derived from an EMBL/GenBank/DDBJ whole genome shotgun (WGS) entry which is preliminary data.</text>
</comment>
<dbReference type="OrthoDB" id="9804747at2"/>
<dbReference type="SUPFAM" id="SSF109604">
    <property type="entry name" value="HD-domain/PDEase-like"/>
    <property type="match status" value="1"/>
</dbReference>
<reference evidence="2 3" key="1">
    <citation type="submission" date="2017-03" db="EMBL/GenBank/DDBJ databases">
        <title>Genome sequence of Clostridium oryzae DSM 28571.</title>
        <authorList>
            <person name="Poehlein A."/>
            <person name="Daniel R."/>
        </authorList>
    </citation>
    <scope>NUCLEOTIDE SEQUENCE [LARGE SCALE GENOMIC DNA]</scope>
    <source>
        <strain evidence="2 3">DSM 28571</strain>
    </source>
</reference>
<keyword evidence="3" id="KW-1185">Reference proteome</keyword>
<evidence type="ECO:0000313" key="2">
    <source>
        <dbReference type="EMBL" id="OPJ57670.1"/>
    </source>
</evidence>
<protein>
    <submittedName>
        <fullName evidence="2">Cyclic di-GMP phosphodiesterase response regulator RpfG</fullName>
        <ecNumber evidence="2">3.1.4.52</ecNumber>
    </submittedName>
</protein>
<dbReference type="PANTHER" id="PTHR43155">
    <property type="entry name" value="CYCLIC DI-GMP PHOSPHODIESTERASE PA4108-RELATED"/>
    <property type="match status" value="1"/>
</dbReference>
<sequence length="223" mass="25080">MLALSAIERRNYELFQNIIAKLLHRNIYHDIIESLVAALEAKDCYTCGHSERVAALTCELAGKLGIKGKELEDIHMAAHLHDIGKIGIPDNILNKSGKLLTDEWECIKTHPKIGFDILNKSNKLKNISDIVLCHHERWDGKGYIQGLSGKNIPLGSRIIAVCDSVDAMTSNRSYRKAMNFNECVNQIRFNKGVMFDPVIADCFLDNAVRFEKVIASFKKNINV</sequence>